<evidence type="ECO:0000256" key="2">
    <source>
        <dbReference type="ARBA" id="ARBA00022448"/>
    </source>
</evidence>
<protein>
    <submittedName>
        <fullName evidence="6">ABC transporter O-antigene exporter ATP-binding protein</fullName>
    </submittedName>
</protein>
<dbReference type="Proteomes" id="UP000032670">
    <property type="component" value="Unassembled WGS sequence"/>
</dbReference>
<dbReference type="STRING" id="1231341.Abor_007_022"/>
<dbReference type="GO" id="GO:0016887">
    <property type="term" value="F:ATP hydrolysis activity"/>
    <property type="evidence" value="ECO:0007669"/>
    <property type="project" value="InterPro"/>
</dbReference>
<evidence type="ECO:0000313" key="7">
    <source>
        <dbReference type="Proteomes" id="UP000032670"/>
    </source>
</evidence>
<gene>
    <name evidence="6" type="ORF">Abor_007_022</name>
</gene>
<dbReference type="PROSITE" id="PS50893">
    <property type="entry name" value="ABC_TRANSPORTER_2"/>
    <property type="match status" value="1"/>
</dbReference>
<keyword evidence="3" id="KW-0547">Nucleotide-binding</keyword>
<dbReference type="Pfam" id="PF00005">
    <property type="entry name" value="ABC_tran"/>
    <property type="match status" value="1"/>
</dbReference>
<dbReference type="GO" id="GO:0016020">
    <property type="term" value="C:membrane"/>
    <property type="evidence" value="ECO:0007669"/>
    <property type="project" value="InterPro"/>
</dbReference>
<dbReference type="InterPro" id="IPR015860">
    <property type="entry name" value="ABC_transpr_TagH-like"/>
</dbReference>
<accession>A0A6N3SYA6</accession>
<dbReference type="SMART" id="SM00382">
    <property type="entry name" value="AAA"/>
    <property type="match status" value="1"/>
</dbReference>
<evidence type="ECO:0000256" key="1">
    <source>
        <dbReference type="ARBA" id="ARBA00005417"/>
    </source>
</evidence>
<dbReference type="GO" id="GO:0140359">
    <property type="term" value="F:ABC-type transporter activity"/>
    <property type="evidence" value="ECO:0007669"/>
    <property type="project" value="InterPro"/>
</dbReference>
<comment type="caution">
    <text evidence="6">The sequence shown here is derived from an EMBL/GenBank/DDBJ whole genome shotgun (WGS) entry which is preliminary data.</text>
</comment>
<dbReference type="InterPro" id="IPR003593">
    <property type="entry name" value="AAA+_ATPase"/>
</dbReference>
<evidence type="ECO:0000313" key="6">
    <source>
        <dbReference type="EMBL" id="GAN65274.1"/>
    </source>
</evidence>
<dbReference type="RefSeq" id="WP_048840336.1">
    <property type="nucleotide sequence ID" value="NZ_BAMX01000007.1"/>
</dbReference>
<dbReference type="AlphaFoldDB" id="A0A0D6NGY8"/>
<dbReference type="GO" id="GO:0005524">
    <property type="term" value="F:ATP binding"/>
    <property type="evidence" value="ECO:0007669"/>
    <property type="project" value="UniProtKB-KW"/>
</dbReference>
<dbReference type="GeneID" id="76203422"/>
<evidence type="ECO:0000256" key="3">
    <source>
        <dbReference type="ARBA" id="ARBA00022741"/>
    </source>
</evidence>
<dbReference type="Gene3D" id="3.40.50.300">
    <property type="entry name" value="P-loop containing nucleotide triphosphate hydrolases"/>
    <property type="match status" value="1"/>
</dbReference>
<sequence length="248" mass="26903">MVEIKLDNASVEFSIYNARSRSLKSNLMKRVGGHIGQSAKDDRVVIHALRDINLHLKTGTRLALVGHNGAGKSTMLHLLGGVYEPSSGSAIIKGRVSSLLDLSMGMDPEQTGRENIILRAVFLGMSIAQAKALVPEIAEFSELGPYLDLPMRTYSSGMAMRLGFGVSTAIQPDIILMDEMIAVGDVRFAEKARARLHKIMDNAGILVIASHSSETLRQYCDRAIWLKEGQVLAGGPLEDILKEAHGPD</sequence>
<keyword evidence="4 6" id="KW-0067">ATP-binding</keyword>
<proteinExistence type="inferred from homology"/>
<evidence type="ECO:0000256" key="4">
    <source>
        <dbReference type="ARBA" id="ARBA00022840"/>
    </source>
</evidence>
<feature type="domain" description="ABC transporter" evidence="5">
    <location>
        <begin position="23"/>
        <end position="247"/>
    </location>
</feature>
<reference evidence="6 7" key="1">
    <citation type="submission" date="2012-11" db="EMBL/GenBank/DDBJ databases">
        <title>Whole genome sequence of Acetobacter orientalis 21F-2.</title>
        <authorList>
            <person name="Azuma Y."/>
            <person name="Higashiura N."/>
            <person name="Hirakawa H."/>
            <person name="Matsushita K."/>
        </authorList>
    </citation>
    <scope>NUCLEOTIDE SEQUENCE [LARGE SCALE GENOMIC DNA]</scope>
    <source>
        <strain evidence="6 7">21F-2</strain>
    </source>
</reference>
<dbReference type="CDD" id="cd03220">
    <property type="entry name" value="ABC_KpsT_Wzt"/>
    <property type="match status" value="1"/>
</dbReference>
<name>A0A0D6NGY8_9PROT</name>
<comment type="similarity">
    <text evidence="1">Belongs to the ABC transporter superfamily.</text>
</comment>
<dbReference type="PROSITE" id="PS00211">
    <property type="entry name" value="ABC_TRANSPORTER_1"/>
    <property type="match status" value="1"/>
</dbReference>
<dbReference type="InterPro" id="IPR003439">
    <property type="entry name" value="ABC_transporter-like_ATP-bd"/>
</dbReference>
<dbReference type="EMBL" id="BAMX01000007">
    <property type="protein sequence ID" value="GAN65274.1"/>
    <property type="molecule type" value="Genomic_DNA"/>
</dbReference>
<organism evidence="6 7">
    <name type="scientific">Acetobacter orientalis</name>
    <dbReference type="NCBI Taxonomy" id="146474"/>
    <lineage>
        <taxon>Bacteria</taxon>
        <taxon>Pseudomonadati</taxon>
        <taxon>Pseudomonadota</taxon>
        <taxon>Alphaproteobacteria</taxon>
        <taxon>Acetobacterales</taxon>
        <taxon>Acetobacteraceae</taxon>
        <taxon>Acetobacter</taxon>
    </lineage>
</organism>
<keyword evidence="7" id="KW-1185">Reference proteome</keyword>
<dbReference type="SUPFAM" id="SSF52540">
    <property type="entry name" value="P-loop containing nucleoside triphosphate hydrolases"/>
    <property type="match status" value="1"/>
</dbReference>
<dbReference type="PANTHER" id="PTHR46743:SF2">
    <property type="entry name" value="TEICHOIC ACIDS EXPORT ATP-BINDING PROTEIN TAGH"/>
    <property type="match status" value="1"/>
</dbReference>
<dbReference type="PANTHER" id="PTHR46743">
    <property type="entry name" value="TEICHOIC ACIDS EXPORT ATP-BINDING PROTEIN TAGH"/>
    <property type="match status" value="1"/>
</dbReference>
<dbReference type="InterPro" id="IPR017871">
    <property type="entry name" value="ABC_transporter-like_CS"/>
</dbReference>
<keyword evidence="2" id="KW-0813">Transport</keyword>
<dbReference type="InterPro" id="IPR050683">
    <property type="entry name" value="Bact_Polysacc_Export_ATP-bd"/>
</dbReference>
<dbReference type="InterPro" id="IPR027417">
    <property type="entry name" value="P-loop_NTPase"/>
</dbReference>
<accession>A0A0D6NGY8</accession>
<evidence type="ECO:0000259" key="5">
    <source>
        <dbReference type="PROSITE" id="PS50893"/>
    </source>
</evidence>